<proteinExistence type="predicted"/>
<reference evidence="3" key="1">
    <citation type="submission" date="2016-11" db="EMBL/GenBank/DDBJ databases">
        <authorList>
            <person name="Varghese N."/>
            <person name="Submissions S."/>
        </authorList>
    </citation>
    <scope>NUCLEOTIDE SEQUENCE [LARGE SCALE GENOMIC DNA]</scope>
    <source>
        <strain evidence="3">DSM 15449</strain>
    </source>
</reference>
<dbReference type="RefSeq" id="WP_073029356.1">
    <property type="nucleotide sequence ID" value="NZ_FQXJ01000005.1"/>
</dbReference>
<keyword evidence="1" id="KW-0472">Membrane</keyword>
<evidence type="ECO:0000256" key="1">
    <source>
        <dbReference type="SAM" id="Phobius"/>
    </source>
</evidence>
<gene>
    <name evidence="2" type="ORF">SAMN02746098_01762</name>
</gene>
<evidence type="ECO:0000313" key="3">
    <source>
        <dbReference type="Proteomes" id="UP000183954"/>
    </source>
</evidence>
<keyword evidence="3" id="KW-1185">Reference proteome</keyword>
<dbReference type="AlphaFoldDB" id="A0A1M5WSQ2"/>
<dbReference type="OrthoDB" id="1795928at2"/>
<keyword evidence="1" id="KW-0812">Transmembrane</keyword>
<dbReference type="Proteomes" id="UP000183954">
    <property type="component" value="Unassembled WGS sequence"/>
</dbReference>
<feature type="transmembrane region" description="Helical" evidence="1">
    <location>
        <begin position="16"/>
        <end position="37"/>
    </location>
</feature>
<dbReference type="Gene3D" id="1.25.40.10">
    <property type="entry name" value="Tetratricopeptide repeat domain"/>
    <property type="match status" value="1"/>
</dbReference>
<keyword evidence="1" id="KW-1133">Transmembrane helix</keyword>
<protein>
    <recommendedName>
        <fullName evidence="4">Tetratricopeptide repeat-containing protein</fullName>
    </recommendedName>
</protein>
<evidence type="ECO:0000313" key="2">
    <source>
        <dbReference type="EMBL" id="SHH90498.1"/>
    </source>
</evidence>
<feature type="transmembrane region" description="Helical" evidence="1">
    <location>
        <begin position="43"/>
        <end position="59"/>
    </location>
</feature>
<sequence length="259" mass="29527">MSGIKYDLEILYVQKLYYFMFLATFSILISAIIVWTFDLHSGLYVLAMGLGISYMAMVMKSNFNPPEQKLAAKRMAHVISQDTSPLSIARFASQLYYYFHEPAQAISLLEKFLTSHDPLLCMTLGDILLKEGKARRALYILRDNPYALVDPLLLATQGRILKQIGKVPEATRLFERSLHLAKQNKFPKSGDHWLTQKFLSLGCLASIHHNLGDCYISLDDISHAKKHYRSGNLLLLDVSLWRRCSSVHVDSAKNHKNTY</sequence>
<dbReference type="SUPFAM" id="SSF48452">
    <property type="entry name" value="TPR-like"/>
    <property type="match status" value="1"/>
</dbReference>
<organism evidence="2 3">
    <name type="scientific">Desulfosporosinus lacus DSM 15449</name>
    <dbReference type="NCBI Taxonomy" id="1121420"/>
    <lineage>
        <taxon>Bacteria</taxon>
        <taxon>Bacillati</taxon>
        <taxon>Bacillota</taxon>
        <taxon>Clostridia</taxon>
        <taxon>Eubacteriales</taxon>
        <taxon>Desulfitobacteriaceae</taxon>
        <taxon>Desulfosporosinus</taxon>
    </lineage>
</organism>
<dbReference type="InterPro" id="IPR011990">
    <property type="entry name" value="TPR-like_helical_dom_sf"/>
</dbReference>
<name>A0A1M5WSQ2_9FIRM</name>
<evidence type="ECO:0008006" key="4">
    <source>
        <dbReference type="Google" id="ProtNLM"/>
    </source>
</evidence>
<dbReference type="EMBL" id="FQXJ01000005">
    <property type="protein sequence ID" value="SHH90498.1"/>
    <property type="molecule type" value="Genomic_DNA"/>
</dbReference>
<accession>A0A1M5WSQ2</accession>